<accession>A0A235BX65</accession>
<dbReference type="GO" id="GO:0004519">
    <property type="term" value="F:endonuclease activity"/>
    <property type="evidence" value="ECO:0007669"/>
    <property type="project" value="InterPro"/>
</dbReference>
<dbReference type="Gene3D" id="3.40.50.720">
    <property type="entry name" value="NAD(P)-binding Rossmann-like Domain"/>
    <property type="match status" value="2"/>
</dbReference>
<evidence type="ECO:0000256" key="1">
    <source>
        <dbReference type="ARBA" id="ARBA00007637"/>
    </source>
</evidence>
<dbReference type="InterPro" id="IPR036291">
    <property type="entry name" value="NAD(P)-bd_dom_sf"/>
</dbReference>
<dbReference type="Gene3D" id="3.10.28.10">
    <property type="entry name" value="Homing endonucleases"/>
    <property type="match status" value="1"/>
</dbReference>
<evidence type="ECO:0000313" key="6">
    <source>
        <dbReference type="Proteomes" id="UP000215559"/>
    </source>
</evidence>
<dbReference type="InterPro" id="IPR004042">
    <property type="entry name" value="Intein_endonuc_central"/>
</dbReference>
<keyword evidence="2" id="KW-0068">Autocatalytic cleavage</keyword>
<name>A0A235BX65_UNCW3</name>
<protein>
    <recommendedName>
        <fullName evidence="4">DOD-type homing endonuclease domain-containing protein</fullName>
    </recommendedName>
</protein>
<evidence type="ECO:0000256" key="3">
    <source>
        <dbReference type="ARBA" id="ARBA00023000"/>
    </source>
</evidence>
<dbReference type="InterPro" id="IPR036844">
    <property type="entry name" value="Hint_dom_sf"/>
</dbReference>
<dbReference type="GO" id="GO:0016539">
    <property type="term" value="P:intein-mediated protein splicing"/>
    <property type="evidence" value="ECO:0007669"/>
    <property type="project" value="InterPro"/>
</dbReference>
<reference evidence="5 6" key="1">
    <citation type="submission" date="2017-07" db="EMBL/GenBank/DDBJ databases">
        <title>Recovery of genomes from metagenomes via a dereplication, aggregation, and scoring strategy.</title>
        <authorList>
            <person name="Sieber C.M."/>
            <person name="Probst A.J."/>
            <person name="Sharrar A."/>
            <person name="Thomas B.C."/>
            <person name="Hess M."/>
            <person name="Tringe S.G."/>
            <person name="Banfield J.F."/>
        </authorList>
    </citation>
    <scope>NUCLEOTIDE SEQUENCE [LARGE SCALE GENOMIC DNA]</scope>
    <source>
        <strain evidence="5">JGI_Cruoil_03_51_56</strain>
    </source>
</reference>
<dbReference type="PANTHER" id="PTHR43000">
    <property type="entry name" value="DTDP-D-GLUCOSE 4,6-DEHYDRATASE-RELATED"/>
    <property type="match status" value="1"/>
</dbReference>
<dbReference type="EMBL" id="NOZP01000031">
    <property type="protein sequence ID" value="OYD16940.1"/>
    <property type="molecule type" value="Genomic_DNA"/>
</dbReference>
<dbReference type="Gene3D" id="3.90.25.10">
    <property type="entry name" value="UDP-galactose 4-epimerase, domain 1"/>
    <property type="match status" value="1"/>
</dbReference>
<dbReference type="Pfam" id="PF01370">
    <property type="entry name" value="Epimerase"/>
    <property type="match status" value="2"/>
</dbReference>
<evidence type="ECO:0000256" key="2">
    <source>
        <dbReference type="ARBA" id="ARBA00022813"/>
    </source>
</evidence>
<dbReference type="InterPro" id="IPR003587">
    <property type="entry name" value="Hint_dom_N"/>
</dbReference>
<dbReference type="InterPro" id="IPR027434">
    <property type="entry name" value="Homing_endonucl"/>
</dbReference>
<dbReference type="SMART" id="SM00306">
    <property type="entry name" value="HintN"/>
    <property type="match status" value="1"/>
</dbReference>
<comment type="similarity">
    <text evidence="1">Belongs to the NAD(P)-dependent epimerase/dehydratase family.</text>
</comment>
<dbReference type="SUPFAM" id="SSF55608">
    <property type="entry name" value="Homing endonucleases"/>
    <property type="match status" value="1"/>
</dbReference>
<organism evidence="5 6">
    <name type="scientific">candidate division WOR-3 bacterium JGI_Cruoil_03_51_56</name>
    <dbReference type="NCBI Taxonomy" id="1973747"/>
    <lineage>
        <taxon>Bacteria</taxon>
        <taxon>Bacteria division WOR-3</taxon>
    </lineage>
</organism>
<dbReference type="InterPro" id="IPR006141">
    <property type="entry name" value="Intein_N"/>
</dbReference>
<dbReference type="CDD" id="cd00081">
    <property type="entry name" value="Hint"/>
    <property type="match status" value="1"/>
</dbReference>
<dbReference type="AlphaFoldDB" id="A0A235BX65"/>
<dbReference type="PROSITE" id="PS50817">
    <property type="entry name" value="INTEIN_N_TER"/>
    <property type="match status" value="1"/>
</dbReference>
<dbReference type="Proteomes" id="UP000215559">
    <property type="component" value="Unassembled WGS sequence"/>
</dbReference>
<dbReference type="PROSITE" id="PS50819">
    <property type="entry name" value="INTEIN_ENDONUCLEASE"/>
    <property type="match status" value="1"/>
</dbReference>
<feature type="domain" description="DOD-type homing endonuclease" evidence="4">
    <location>
        <begin position="228"/>
        <end position="392"/>
    </location>
</feature>
<keyword evidence="3" id="KW-0651">Protein splicing</keyword>
<sequence>MKVLITGGAGFIGSALSRKLIENGYEVYSYDLRPSKVCNSIIGDITDVEAVYNAVKQVNYVYHLAAIADLNVARLHPELALKVNVDGTYVVAKCCSDLDMPLSFACHDIQTRIVTINGIKKVDELNIEDKVFTLNKKGIIEVQPIEKIYVYKYNGKMIHFKGRSFNLLVTPNHKMLIRTPSNHIILEDAQKTFTRRVYKIPSGIWNGNKEEKIKIDNKSYDTGDILYLIGIYIGDGYLHPYNLYINKTGLTRKERLVKARDNKGRFIKIQTSDGNKKIFGPSNQINLCIPKSDKAAKKVEGILNRCGIKYSWHKKGAEIYFVSSSFYNLFKECGKGALQKKIPKWCLSYGKEYLEFLFDGLMDSDGYRHRVLTTISPFLAENMVELCIKIGKSTHFHIEKEQVSYINKRRIANNYSTYYVYVHSKERLLGQTFNTAKMVDYNGSIWCLSVPNNNFLVEREGDVTFSGNSTACVFGNTPNHPSTEESICVPTDIYGVTKVVGETIIKGLHEKNGLTYDILRFGTTYGPGLREALAIHIFIRQALENQPLTIHGSGLQTRCMIYIDDLIEGITKVLEKGIADETLNLATEEELSVLQIANMILEQTRCPSDMLKFVPDRPGQIIKEEISMAKTQKLLDWTPQTRFKMGLKKTLEWFQNTY</sequence>
<evidence type="ECO:0000313" key="5">
    <source>
        <dbReference type="EMBL" id="OYD16940.1"/>
    </source>
</evidence>
<gene>
    <name evidence="5" type="ORF">CH330_01340</name>
</gene>
<proteinExistence type="inferred from homology"/>
<dbReference type="SUPFAM" id="SSF51735">
    <property type="entry name" value="NAD(P)-binding Rossmann-fold domains"/>
    <property type="match status" value="1"/>
</dbReference>
<dbReference type="Gene3D" id="2.170.16.10">
    <property type="entry name" value="Hedgehog/Intein (Hint) domain"/>
    <property type="match status" value="1"/>
</dbReference>
<dbReference type="PRINTS" id="PR00379">
    <property type="entry name" value="INTEIN"/>
</dbReference>
<dbReference type="InterPro" id="IPR001509">
    <property type="entry name" value="Epimerase_deHydtase"/>
</dbReference>
<dbReference type="SUPFAM" id="SSF51294">
    <property type="entry name" value="Hedgehog/intein (Hint) domain"/>
    <property type="match status" value="1"/>
</dbReference>
<comment type="caution">
    <text evidence="5">The sequence shown here is derived from an EMBL/GenBank/DDBJ whole genome shotgun (WGS) entry which is preliminary data.</text>
</comment>
<evidence type="ECO:0000259" key="4">
    <source>
        <dbReference type="PROSITE" id="PS50819"/>
    </source>
</evidence>
<dbReference type="InterPro" id="IPR006142">
    <property type="entry name" value="INTEIN"/>
</dbReference>